<dbReference type="Proteomes" id="UP000216339">
    <property type="component" value="Unassembled WGS sequence"/>
</dbReference>
<comment type="caution">
    <text evidence="1">The sequence shown here is derived from an EMBL/GenBank/DDBJ whole genome shotgun (WGS) entry which is preliminary data.</text>
</comment>
<evidence type="ECO:0008006" key="3">
    <source>
        <dbReference type="Google" id="ProtNLM"/>
    </source>
</evidence>
<dbReference type="RefSeq" id="WP_179299658.1">
    <property type="nucleotide sequence ID" value="NZ_MQWD01000001.1"/>
</dbReference>
<accession>A0A271J2R4</accession>
<sequence length="93" mass="10277">MPDIVLSRPHALGLDAARRAVDEVAGRLREEFGVSTRREGETVFVEGRGVTGHLEAGPHDLRVVATLGLRARPFKRLLKREIEAELDRLAPLS</sequence>
<gene>
    <name evidence="1" type="ORF">BSZ37_14460</name>
</gene>
<proteinExistence type="predicted"/>
<dbReference type="InterPro" id="IPR013433">
    <property type="entry name" value="PHA_gran_rgn"/>
</dbReference>
<dbReference type="Pfam" id="PF09650">
    <property type="entry name" value="PHA_gran_rgn"/>
    <property type="match status" value="1"/>
</dbReference>
<dbReference type="NCBIfam" id="TIGR02610">
    <property type="entry name" value="PHA_gran_rgn"/>
    <property type="match status" value="1"/>
</dbReference>
<protein>
    <recommendedName>
        <fullName evidence="3">Polyhydroxyalkanoic acid synthase</fullName>
    </recommendedName>
</protein>
<name>A0A271J2R4_9BACT</name>
<reference evidence="1 2" key="1">
    <citation type="submission" date="2016-11" db="EMBL/GenBank/DDBJ databases">
        <title>Study of marine rhodopsin-containing bacteria.</title>
        <authorList>
            <person name="Yoshizawa S."/>
            <person name="Kumagai Y."/>
            <person name="Kogure K."/>
        </authorList>
    </citation>
    <scope>NUCLEOTIDE SEQUENCE [LARGE SCALE GENOMIC DNA]</scope>
    <source>
        <strain evidence="1 2">SAORIC-28</strain>
    </source>
</reference>
<dbReference type="EMBL" id="MQWD01000001">
    <property type="protein sequence ID" value="PAP77558.1"/>
    <property type="molecule type" value="Genomic_DNA"/>
</dbReference>
<evidence type="ECO:0000313" key="2">
    <source>
        <dbReference type="Proteomes" id="UP000216339"/>
    </source>
</evidence>
<dbReference type="AlphaFoldDB" id="A0A271J2R4"/>
<organism evidence="1 2">
    <name type="scientific">Rubrivirga marina</name>
    <dbReference type="NCBI Taxonomy" id="1196024"/>
    <lineage>
        <taxon>Bacteria</taxon>
        <taxon>Pseudomonadati</taxon>
        <taxon>Rhodothermota</taxon>
        <taxon>Rhodothermia</taxon>
        <taxon>Rhodothermales</taxon>
        <taxon>Rubricoccaceae</taxon>
        <taxon>Rubrivirga</taxon>
    </lineage>
</organism>
<keyword evidence="2" id="KW-1185">Reference proteome</keyword>
<evidence type="ECO:0000313" key="1">
    <source>
        <dbReference type="EMBL" id="PAP77558.1"/>
    </source>
</evidence>